<dbReference type="GO" id="GO:0046872">
    <property type="term" value="F:metal ion binding"/>
    <property type="evidence" value="ECO:0007669"/>
    <property type="project" value="UniProtKB-KW"/>
</dbReference>
<dbReference type="EMBL" id="BMEO01000002">
    <property type="protein sequence ID" value="GGF88821.1"/>
    <property type="molecule type" value="Genomic_DNA"/>
</dbReference>
<keyword evidence="2" id="KW-0949">S-adenosyl-L-methionine</keyword>
<evidence type="ECO:0000256" key="3">
    <source>
        <dbReference type="ARBA" id="ARBA00022723"/>
    </source>
</evidence>
<keyword evidence="3" id="KW-0479">Metal-binding</keyword>
<dbReference type="GO" id="GO:0031419">
    <property type="term" value="F:cobalamin binding"/>
    <property type="evidence" value="ECO:0007669"/>
    <property type="project" value="InterPro"/>
</dbReference>
<dbReference type="RefSeq" id="WP_188364335.1">
    <property type="nucleotide sequence ID" value="NZ_BAABJF010000032.1"/>
</dbReference>
<evidence type="ECO:0000256" key="1">
    <source>
        <dbReference type="ARBA" id="ARBA00001966"/>
    </source>
</evidence>
<evidence type="ECO:0000313" key="9">
    <source>
        <dbReference type="Proteomes" id="UP000605253"/>
    </source>
</evidence>
<dbReference type="PANTHER" id="PTHR43409">
    <property type="entry name" value="ANAEROBIC MAGNESIUM-PROTOPORPHYRIN IX MONOMETHYL ESTER CYCLASE-RELATED"/>
    <property type="match status" value="1"/>
</dbReference>
<evidence type="ECO:0000256" key="4">
    <source>
        <dbReference type="ARBA" id="ARBA00023004"/>
    </source>
</evidence>
<gene>
    <name evidence="8" type="ORF">GCM10011365_07490</name>
</gene>
<dbReference type="CDD" id="cd02068">
    <property type="entry name" value="radical_SAM_B12_BD"/>
    <property type="match status" value="1"/>
</dbReference>
<dbReference type="GO" id="GO:0005829">
    <property type="term" value="C:cytosol"/>
    <property type="evidence" value="ECO:0007669"/>
    <property type="project" value="TreeGrafter"/>
</dbReference>
<dbReference type="AlphaFoldDB" id="A0A917CHR2"/>
<dbReference type="InterPro" id="IPR058240">
    <property type="entry name" value="rSAM_sf"/>
</dbReference>
<evidence type="ECO:0000256" key="2">
    <source>
        <dbReference type="ARBA" id="ARBA00022691"/>
    </source>
</evidence>
<protein>
    <recommendedName>
        <fullName evidence="10">Radical SAM superfamily enzyme YgiQ (UPF0313 family)</fullName>
    </recommendedName>
</protein>
<dbReference type="InterPro" id="IPR051198">
    <property type="entry name" value="BchE-like"/>
</dbReference>
<feature type="domain" description="B12-binding" evidence="6">
    <location>
        <begin position="12"/>
        <end position="144"/>
    </location>
</feature>
<dbReference type="InterPro" id="IPR036724">
    <property type="entry name" value="Cobalamin-bd_sf"/>
</dbReference>
<comment type="cofactor">
    <cofactor evidence="1">
        <name>[4Fe-4S] cluster</name>
        <dbReference type="ChEBI" id="CHEBI:49883"/>
    </cofactor>
</comment>
<evidence type="ECO:0000313" key="8">
    <source>
        <dbReference type="EMBL" id="GGF88821.1"/>
    </source>
</evidence>
<keyword evidence="4" id="KW-0408">Iron</keyword>
<dbReference type="SFLD" id="SFLDS00029">
    <property type="entry name" value="Radical_SAM"/>
    <property type="match status" value="1"/>
</dbReference>
<keyword evidence="9" id="KW-1185">Reference proteome</keyword>
<reference evidence="8" key="2">
    <citation type="submission" date="2020-09" db="EMBL/GenBank/DDBJ databases">
        <authorList>
            <person name="Sun Q."/>
            <person name="Zhou Y."/>
        </authorList>
    </citation>
    <scope>NUCLEOTIDE SEQUENCE</scope>
    <source>
        <strain evidence="8">CGMCC 1.12181</strain>
    </source>
</reference>
<sequence length="508" mass="58730">MNTVLKTQTATPDILLTTLNSKYIHAAFGLRYLMANLGELQSQAQLLEFTIHDRPIDMVEKIIESGAKIVGFSVYIWNVTETNEVVQLLKTAQPDITVVLGGPEVSHVPDQPLVVSWADYVIKGPGERSFRKLCESLLNREKPAHPVIQGESVPLEQLIMPYDWYSEEDLKNRIIYVEASRGCPFKCQFCLSALDKTAKAFTLDRFLAEMDRLYRQGARNFKFIDRTFNLKIADAVKIMEFFLARMDDDLTVHFEVIPDRLPDKLKDVILKFPPHSLQFEVGVQTFDPEVQQLIQRRQDNDRSKDNIRWICEHSRAHMHADLIFGLPGDTLTGFGDSFNQLYALNPQEIQVGILKRLRGAPINALTQEYNMVYSPLPPYTVLHTRDISFEELQRVGRFARYWDIFANSGRFQNTLPLLLKDDAFKHFMAFSDTLFRVEQSTWKISQRRQFVLLYRLLKDYFDVQETVLMAALQADFDQTGEKGRLNVLLRQNKQDKSFVANKRQQQHG</sequence>
<proteinExistence type="predicted"/>
<accession>A0A917CHR2</accession>
<dbReference type="PANTHER" id="PTHR43409:SF16">
    <property type="entry name" value="SLR0320 PROTEIN"/>
    <property type="match status" value="1"/>
</dbReference>
<dbReference type="Pfam" id="PF13311">
    <property type="entry name" value="DUF4080"/>
    <property type="match status" value="1"/>
</dbReference>
<dbReference type="PROSITE" id="PS51918">
    <property type="entry name" value="RADICAL_SAM"/>
    <property type="match status" value="1"/>
</dbReference>
<dbReference type="InterPro" id="IPR006158">
    <property type="entry name" value="Cobalamin-bd"/>
</dbReference>
<dbReference type="Gene3D" id="3.40.50.280">
    <property type="entry name" value="Cobalamin-binding domain"/>
    <property type="match status" value="1"/>
</dbReference>
<keyword evidence="5" id="KW-0411">Iron-sulfur</keyword>
<evidence type="ECO:0000259" key="7">
    <source>
        <dbReference type="PROSITE" id="PS51918"/>
    </source>
</evidence>
<dbReference type="InterPro" id="IPR025288">
    <property type="entry name" value="DUF4080"/>
</dbReference>
<dbReference type="SUPFAM" id="SSF102114">
    <property type="entry name" value="Radical SAM enzymes"/>
    <property type="match status" value="1"/>
</dbReference>
<dbReference type="GO" id="GO:0051536">
    <property type="term" value="F:iron-sulfur cluster binding"/>
    <property type="evidence" value="ECO:0007669"/>
    <property type="project" value="UniProtKB-KW"/>
</dbReference>
<dbReference type="GO" id="GO:0003824">
    <property type="term" value="F:catalytic activity"/>
    <property type="evidence" value="ECO:0007669"/>
    <property type="project" value="InterPro"/>
</dbReference>
<dbReference type="SMART" id="SM00729">
    <property type="entry name" value="Elp3"/>
    <property type="match status" value="1"/>
</dbReference>
<name>A0A917CHR2_9GAMM</name>
<dbReference type="InterPro" id="IPR007197">
    <property type="entry name" value="rSAM"/>
</dbReference>
<reference evidence="8" key="1">
    <citation type="journal article" date="2014" name="Int. J. Syst. Evol. Microbiol.">
        <title>Complete genome sequence of Corynebacterium casei LMG S-19264T (=DSM 44701T), isolated from a smear-ripened cheese.</title>
        <authorList>
            <consortium name="US DOE Joint Genome Institute (JGI-PGF)"/>
            <person name="Walter F."/>
            <person name="Albersmeier A."/>
            <person name="Kalinowski J."/>
            <person name="Ruckert C."/>
        </authorList>
    </citation>
    <scope>NUCLEOTIDE SEQUENCE</scope>
    <source>
        <strain evidence="8">CGMCC 1.12181</strain>
    </source>
</reference>
<dbReference type="SUPFAM" id="SSF52242">
    <property type="entry name" value="Cobalamin (vitamin B12)-binding domain"/>
    <property type="match status" value="1"/>
</dbReference>
<dbReference type="Gene3D" id="3.80.30.20">
    <property type="entry name" value="tm_1862 like domain"/>
    <property type="match status" value="1"/>
</dbReference>
<evidence type="ECO:0008006" key="10">
    <source>
        <dbReference type="Google" id="ProtNLM"/>
    </source>
</evidence>
<dbReference type="InterPro" id="IPR023404">
    <property type="entry name" value="rSAM_horseshoe"/>
</dbReference>
<dbReference type="Pfam" id="PF02310">
    <property type="entry name" value="B12-binding"/>
    <property type="match status" value="1"/>
</dbReference>
<organism evidence="8 9">
    <name type="scientific">Marinicella pacifica</name>
    <dbReference type="NCBI Taxonomy" id="1171543"/>
    <lineage>
        <taxon>Bacteria</taxon>
        <taxon>Pseudomonadati</taxon>
        <taxon>Pseudomonadota</taxon>
        <taxon>Gammaproteobacteria</taxon>
        <taxon>Lysobacterales</taxon>
        <taxon>Marinicellaceae</taxon>
        <taxon>Marinicella</taxon>
    </lineage>
</organism>
<evidence type="ECO:0000256" key="5">
    <source>
        <dbReference type="ARBA" id="ARBA00023014"/>
    </source>
</evidence>
<dbReference type="PROSITE" id="PS51332">
    <property type="entry name" value="B12_BINDING"/>
    <property type="match status" value="1"/>
</dbReference>
<dbReference type="InterPro" id="IPR006638">
    <property type="entry name" value="Elp3/MiaA/NifB-like_rSAM"/>
</dbReference>
<comment type="caution">
    <text evidence="8">The sequence shown here is derived from an EMBL/GenBank/DDBJ whole genome shotgun (WGS) entry which is preliminary data.</text>
</comment>
<evidence type="ECO:0000259" key="6">
    <source>
        <dbReference type="PROSITE" id="PS51332"/>
    </source>
</evidence>
<dbReference type="Proteomes" id="UP000605253">
    <property type="component" value="Unassembled WGS sequence"/>
</dbReference>
<feature type="domain" description="Radical SAM core" evidence="7">
    <location>
        <begin position="169"/>
        <end position="402"/>
    </location>
</feature>
<dbReference type="CDD" id="cd01335">
    <property type="entry name" value="Radical_SAM"/>
    <property type="match status" value="1"/>
</dbReference>
<dbReference type="SFLD" id="SFLDG01082">
    <property type="entry name" value="B12-binding_domain_containing"/>
    <property type="match status" value="1"/>
</dbReference>
<dbReference type="Pfam" id="PF04055">
    <property type="entry name" value="Radical_SAM"/>
    <property type="match status" value="1"/>
</dbReference>